<evidence type="ECO:0000256" key="1">
    <source>
        <dbReference type="SAM" id="Coils"/>
    </source>
</evidence>
<evidence type="ECO:0000313" key="2">
    <source>
        <dbReference type="EMBL" id="KAF2690537.1"/>
    </source>
</evidence>
<dbReference type="EMBL" id="MU005571">
    <property type="protein sequence ID" value="KAF2690537.1"/>
    <property type="molecule type" value="Genomic_DNA"/>
</dbReference>
<feature type="non-terminal residue" evidence="2">
    <location>
        <position position="159"/>
    </location>
</feature>
<reference evidence="2" key="1">
    <citation type="journal article" date="2020" name="Stud. Mycol.">
        <title>101 Dothideomycetes genomes: a test case for predicting lifestyles and emergence of pathogens.</title>
        <authorList>
            <person name="Haridas S."/>
            <person name="Albert R."/>
            <person name="Binder M."/>
            <person name="Bloem J."/>
            <person name="Labutti K."/>
            <person name="Salamov A."/>
            <person name="Andreopoulos B."/>
            <person name="Baker S."/>
            <person name="Barry K."/>
            <person name="Bills G."/>
            <person name="Bluhm B."/>
            <person name="Cannon C."/>
            <person name="Castanera R."/>
            <person name="Culley D."/>
            <person name="Daum C."/>
            <person name="Ezra D."/>
            <person name="Gonzalez J."/>
            <person name="Henrissat B."/>
            <person name="Kuo A."/>
            <person name="Liang C."/>
            <person name="Lipzen A."/>
            <person name="Lutzoni F."/>
            <person name="Magnuson J."/>
            <person name="Mondo S."/>
            <person name="Nolan M."/>
            <person name="Ohm R."/>
            <person name="Pangilinan J."/>
            <person name="Park H.-J."/>
            <person name="Ramirez L."/>
            <person name="Alfaro M."/>
            <person name="Sun H."/>
            <person name="Tritt A."/>
            <person name="Yoshinaga Y."/>
            <person name="Zwiers L.-H."/>
            <person name="Turgeon B."/>
            <person name="Goodwin S."/>
            <person name="Spatafora J."/>
            <person name="Crous P."/>
            <person name="Grigoriev I."/>
        </authorList>
    </citation>
    <scope>NUCLEOTIDE SEQUENCE</scope>
    <source>
        <strain evidence="2">CBS 122367</strain>
    </source>
</reference>
<gene>
    <name evidence="2" type="ORF">K458DRAFT_282565</name>
</gene>
<feature type="coiled-coil region" evidence="1">
    <location>
        <begin position="8"/>
        <end position="70"/>
    </location>
</feature>
<feature type="non-terminal residue" evidence="2">
    <location>
        <position position="1"/>
    </location>
</feature>
<keyword evidence="3" id="KW-1185">Reference proteome</keyword>
<name>A0A6G1JIZ2_9PLEO</name>
<dbReference type="OrthoDB" id="3755687at2759"/>
<accession>A0A6G1JIZ2</accession>
<protein>
    <submittedName>
        <fullName evidence="2">Uncharacterized protein</fullName>
    </submittedName>
</protein>
<sequence length="159" mass="17475">PMGFAGQLKALERQHQDLIEIIDVLKSSLDSKDTKISELVARVDALERANQALNARRREAVAQLLNLRTRHQEAANAFVMRTSDIQEGDLEGVIVAWGTTINTVMNHQSMVLRRAAPPGAQPAYAPQPVAQVYYAYPTGYSATGWCVAHKAPYPCRSCG</sequence>
<evidence type="ECO:0000313" key="3">
    <source>
        <dbReference type="Proteomes" id="UP000799291"/>
    </source>
</evidence>
<keyword evidence="1" id="KW-0175">Coiled coil</keyword>
<organism evidence="2 3">
    <name type="scientific">Lentithecium fluviatile CBS 122367</name>
    <dbReference type="NCBI Taxonomy" id="1168545"/>
    <lineage>
        <taxon>Eukaryota</taxon>
        <taxon>Fungi</taxon>
        <taxon>Dikarya</taxon>
        <taxon>Ascomycota</taxon>
        <taxon>Pezizomycotina</taxon>
        <taxon>Dothideomycetes</taxon>
        <taxon>Pleosporomycetidae</taxon>
        <taxon>Pleosporales</taxon>
        <taxon>Massarineae</taxon>
        <taxon>Lentitheciaceae</taxon>
        <taxon>Lentithecium</taxon>
    </lineage>
</organism>
<dbReference type="AlphaFoldDB" id="A0A6G1JIZ2"/>
<dbReference type="Proteomes" id="UP000799291">
    <property type="component" value="Unassembled WGS sequence"/>
</dbReference>
<proteinExistence type="predicted"/>